<dbReference type="EMBL" id="AMGW01000007">
    <property type="protein sequence ID" value="EXJ54556.1"/>
    <property type="molecule type" value="Genomic_DNA"/>
</dbReference>
<comment type="caution">
    <text evidence="1">The sequence shown here is derived from an EMBL/GenBank/DDBJ whole genome shotgun (WGS) entry which is preliminary data.</text>
</comment>
<name>W9VQW6_9EURO</name>
<dbReference type="OrthoDB" id="10444920at2759"/>
<evidence type="ECO:0000313" key="1">
    <source>
        <dbReference type="EMBL" id="EXJ54556.1"/>
    </source>
</evidence>
<dbReference type="RefSeq" id="XP_007762071.1">
    <property type="nucleotide sequence ID" value="XM_007763881.1"/>
</dbReference>
<dbReference type="GeneID" id="19184456"/>
<keyword evidence="2" id="KW-1185">Reference proteome</keyword>
<dbReference type="HOGENOM" id="CLU_1209723_0_0_1"/>
<evidence type="ECO:0000313" key="2">
    <source>
        <dbReference type="Proteomes" id="UP000019473"/>
    </source>
</evidence>
<protein>
    <submittedName>
        <fullName evidence="1">Uncharacterized protein</fullName>
    </submittedName>
</protein>
<dbReference type="VEuPathDB" id="FungiDB:A1O7_09897"/>
<sequence length="229" mass="26573">MANRECDRNLQPWQSAHGQSFYEAFTDWLLQLNVRSYSEPQRRMIWHNTIGLTQATRSKWHFPALPYVMETDENAARLLPTFSYDFAKRGGCWVFYNLRFRATWKCDPETGNIVVPTLSAWSDIMDTLSHYRQARGWPILRSPSYECLCDKDMCTLHLYPKTPLCTTTSANSAVLVRPRSILSLKSLEAHRVNLLQVPIWHRLIPTPIPFHAVSGSWSLRLTPPAYTSW</sequence>
<gene>
    <name evidence="1" type="ORF">A1O7_09897</name>
</gene>
<proteinExistence type="predicted"/>
<dbReference type="Proteomes" id="UP000019473">
    <property type="component" value="Unassembled WGS sequence"/>
</dbReference>
<dbReference type="AlphaFoldDB" id="W9VQW6"/>
<accession>W9VQW6</accession>
<organism evidence="1 2">
    <name type="scientific">Cladophialophora yegresii CBS 114405</name>
    <dbReference type="NCBI Taxonomy" id="1182544"/>
    <lineage>
        <taxon>Eukaryota</taxon>
        <taxon>Fungi</taxon>
        <taxon>Dikarya</taxon>
        <taxon>Ascomycota</taxon>
        <taxon>Pezizomycotina</taxon>
        <taxon>Eurotiomycetes</taxon>
        <taxon>Chaetothyriomycetidae</taxon>
        <taxon>Chaetothyriales</taxon>
        <taxon>Herpotrichiellaceae</taxon>
        <taxon>Cladophialophora</taxon>
    </lineage>
</organism>
<reference evidence="1 2" key="1">
    <citation type="submission" date="2013-03" db="EMBL/GenBank/DDBJ databases">
        <title>The Genome Sequence of Cladophialophora yegresii CBS 114405.</title>
        <authorList>
            <consortium name="The Broad Institute Genomics Platform"/>
            <person name="Cuomo C."/>
            <person name="de Hoog S."/>
            <person name="Gorbushina A."/>
            <person name="Walker B."/>
            <person name="Young S.K."/>
            <person name="Zeng Q."/>
            <person name="Gargeya S."/>
            <person name="Fitzgerald M."/>
            <person name="Haas B."/>
            <person name="Abouelleil A."/>
            <person name="Allen A.W."/>
            <person name="Alvarado L."/>
            <person name="Arachchi H.M."/>
            <person name="Berlin A.M."/>
            <person name="Chapman S.B."/>
            <person name="Gainer-Dewar J."/>
            <person name="Goldberg J."/>
            <person name="Griggs A."/>
            <person name="Gujja S."/>
            <person name="Hansen M."/>
            <person name="Howarth C."/>
            <person name="Imamovic A."/>
            <person name="Ireland A."/>
            <person name="Larimer J."/>
            <person name="McCowan C."/>
            <person name="Murphy C."/>
            <person name="Pearson M."/>
            <person name="Poon T.W."/>
            <person name="Priest M."/>
            <person name="Roberts A."/>
            <person name="Saif S."/>
            <person name="Shea T."/>
            <person name="Sisk P."/>
            <person name="Sykes S."/>
            <person name="Wortman J."/>
            <person name="Nusbaum C."/>
            <person name="Birren B."/>
        </authorList>
    </citation>
    <scope>NUCLEOTIDE SEQUENCE [LARGE SCALE GENOMIC DNA]</scope>
    <source>
        <strain evidence="1 2">CBS 114405</strain>
    </source>
</reference>